<reference evidence="2 3" key="1">
    <citation type="submission" date="2018-12" db="EMBL/GenBank/DDBJ databases">
        <authorList>
            <consortium name="Pathogen Informatics"/>
        </authorList>
    </citation>
    <scope>NUCLEOTIDE SEQUENCE [LARGE SCALE GENOMIC DNA]</scope>
    <source>
        <strain evidence="2 3">NCTC11636</strain>
    </source>
</reference>
<feature type="domain" description="SprT-like" evidence="1">
    <location>
        <begin position="1"/>
        <end position="139"/>
    </location>
</feature>
<accession>A0A448HIF9</accession>
<dbReference type="KEGG" id="ahw:NCTC11636_01958"/>
<dbReference type="Pfam" id="PF10263">
    <property type="entry name" value="SprT-like"/>
    <property type="match status" value="1"/>
</dbReference>
<dbReference type="RefSeq" id="WP_126382946.1">
    <property type="nucleotide sequence ID" value="NZ_LR134350.1"/>
</dbReference>
<proteinExistence type="predicted"/>
<protein>
    <submittedName>
        <fullName evidence="2">SprT-like family</fullName>
    </submittedName>
</protein>
<dbReference type="GO" id="GO:0006950">
    <property type="term" value="P:response to stress"/>
    <property type="evidence" value="ECO:0007669"/>
    <property type="project" value="UniProtKB-ARBA"/>
</dbReference>
<dbReference type="InterPro" id="IPR006640">
    <property type="entry name" value="SprT-like_domain"/>
</dbReference>
<dbReference type="AlphaFoldDB" id="A0A448HIF9"/>
<evidence type="ECO:0000313" key="2">
    <source>
        <dbReference type="EMBL" id="VEG29257.1"/>
    </source>
</evidence>
<dbReference type="OrthoDB" id="9793623at2"/>
<organism evidence="2 3">
    <name type="scientific">Actinomyces howellii</name>
    <dbReference type="NCBI Taxonomy" id="52771"/>
    <lineage>
        <taxon>Bacteria</taxon>
        <taxon>Bacillati</taxon>
        <taxon>Actinomycetota</taxon>
        <taxon>Actinomycetes</taxon>
        <taxon>Actinomycetales</taxon>
        <taxon>Actinomycetaceae</taxon>
        <taxon>Actinomyces</taxon>
    </lineage>
</organism>
<sequence length="184" mass="20157">MNLSDVLALARGLMEHHGVGDWDLGLDRARRRAGQADHGRRRITLSRHLMELYDEAEVRETVLHEIAHARVGAAHGHDAVWRAEALRIGASGQRLVSREAPRIEGRWVGTCPAGHRVTRMRRPAAPLACAVCARRFALANLLSWRLDGTAVPHEEISAAYWRRLEAAREAGGRPGGPSPAGGGR</sequence>
<gene>
    <name evidence="2" type="ORF">NCTC11636_01958</name>
</gene>
<dbReference type="SMART" id="SM00731">
    <property type="entry name" value="SprT"/>
    <property type="match status" value="1"/>
</dbReference>
<evidence type="ECO:0000313" key="3">
    <source>
        <dbReference type="Proteomes" id="UP000266895"/>
    </source>
</evidence>
<dbReference type="Proteomes" id="UP000266895">
    <property type="component" value="Chromosome"/>
</dbReference>
<keyword evidence="3" id="KW-1185">Reference proteome</keyword>
<evidence type="ECO:0000259" key="1">
    <source>
        <dbReference type="SMART" id="SM00731"/>
    </source>
</evidence>
<dbReference type="EMBL" id="LR134350">
    <property type="protein sequence ID" value="VEG29257.1"/>
    <property type="molecule type" value="Genomic_DNA"/>
</dbReference>
<name>A0A448HIF9_9ACTO</name>